<keyword evidence="5" id="KW-0004">4Fe-4S</keyword>
<dbReference type="CDD" id="cd01335">
    <property type="entry name" value="Radical_SAM"/>
    <property type="match status" value="1"/>
</dbReference>
<evidence type="ECO:0000313" key="8">
    <source>
        <dbReference type="EMBL" id="SCM78580.1"/>
    </source>
</evidence>
<feature type="binding site" evidence="6">
    <location>
        <position position="186"/>
    </location>
    <ligand>
        <name>S-adenosyl-L-methionine</name>
        <dbReference type="ChEBI" id="CHEBI:59789"/>
    </ligand>
</feature>
<feature type="binding site" evidence="6">
    <location>
        <position position="150"/>
    </location>
    <ligand>
        <name>(3R)-3-methyl-D-ornithine</name>
        <dbReference type="ChEBI" id="CHEBI:64642"/>
    </ligand>
</feature>
<accession>A0A212LM31</accession>
<dbReference type="InterPro" id="IPR007197">
    <property type="entry name" value="rSAM"/>
</dbReference>
<dbReference type="SFLD" id="SFLDG01280">
    <property type="entry name" value="HydE/PylB-like"/>
    <property type="match status" value="1"/>
</dbReference>
<dbReference type="GO" id="GO:0051539">
    <property type="term" value="F:4 iron, 4 sulfur cluster binding"/>
    <property type="evidence" value="ECO:0007669"/>
    <property type="project" value="UniProtKB-KW"/>
</dbReference>
<dbReference type="PANTHER" id="PTHR43726:SF1">
    <property type="entry name" value="BIOTIN SYNTHASE"/>
    <property type="match status" value="1"/>
</dbReference>
<dbReference type="InterPro" id="IPR058240">
    <property type="entry name" value="rSAM_sf"/>
</dbReference>
<dbReference type="SFLD" id="SFLDS00029">
    <property type="entry name" value="Radical_SAM"/>
    <property type="match status" value="1"/>
</dbReference>
<feature type="binding site" evidence="6">
    <location>
        <position position="303"/>
    </location>
    <ligand>
        <name>(3R)-3-methyl-D-ornithine</name>
        <dbReference type="ChEBI" id="CHEBI:64642"/>
    </ligand>
</feature>
<dbReference type="RefSeq" id="WP_288183154.1">
    <property type="nucleotide sequence ID" value="NZ_LT608335.1"/>
</dbReference>
<dbReference type="Gene3D" id="3.20.20.70">
    <property type="entry name" value="Aldolase class I"/>
    <property type="match status" value="1"/>
</dbReference>
<evidence type="ECO:0000256" key="5">
    <source>
        <dbReference type="PIRSR" id="PIRSR004762-1"/>
    </source>
</evidence>
<evidence type="ECO:0000256" key="4">
    <source>
        <dbReference type="ARBA" id="ARBA00023014"/>
    </source>
</evidence>
<dbReference type="PIRSF" id="PIRSF004762">
    <property type="entry name" value="CHP00423"/>
    <property type="match status" value="1"/>
</dbReference>
<dbReference type="NCBIfam" id="TIGR03910">
    <property type="entry name" value="pyrrolys_PylB"/>
    <property type="match status" value="1"/>
</dbReference>
<dbReference type="AlphaFoldDB" id="A0A212LM31"/>
<dbReference type="SFLD" id="SFLDF00349">
    <property type="entry name" value="3-methylornithine_synthase_(Py"/>
    <property type="match status" value="1"/>
</dbReference>
<dbReference type="InterPro" id="IPR006638">
    <property type="entry name" value="Elp3/MiaA/NifB-like_rSAM"/>
</dbReference>
<feature type="binding site" evidence="6">
    <location>
        <position position="239"/>
    </location>
    <ligand>
        <name>(3R)-3-methyl-D-ornithine</name>
        <dbReference type="ChEBI" id="CHEBI:64642"/>
    </ligand>
</feature>
<feature type="binding site" evidence="6">
    <location>
        <position position="281"/>
    </location>
    <ligand>
        <name>(3R)-3-methyl-D-ornithine</name>
        <dbReference type="ChEBI" id="CHEBI:64642"/>
    </ligand>
</feature>
<evidence type="ECO:0000256" key="3">
    <source>
        <dbReference type="ARBA" id="ARBA00023004"/>
    </source>
</evidence>
<feature type="binding site" evidence="5">
    <location>
        <position position="74"/>
    </location>
    <ligand>
        <name>[4Fe-4S] cluster</name>
        <dbReference type="ChEBI" id="CHEBI:49883"/>
        <note>4Fe-4S-S-AdoMet</note>
    </ligand>
</feature>
<dbReference type="SMART" id="SM00729">
    <property type="entry name" value="Elp3"/>
    <property type="match status" value="1"/>
</dbReference>
<organism evidence="8">
    <name type="scientific">uncultured Sporomusa sp</name>
    <dbReference type="NCBI Taxonomy" id="307249"/>
    <lineage>
        <taxon>Bacteria</taxon>
        <taxon>Bacillati</taxon>
        <taxon>Bacillota</taxon>
        <taxon>Negativicutes</taxon>
        <taxon>Selenomonadales</taxon>
        <taxon>Sporomusaceae</taxon>
        <taxon>Sporomusa</taxon>
        <taxon>environmental samples</taxon>
    </lineage>
</organism>
<keyword evidence="3 5" id="KW-0408">Iron</keyword>
<protein>
    <submittedName>
        <fullName evidence="8">3-methylornithine synthase</fullName>
        <ecNumber evidence="8">5.4.99.58</ecNumber>
    </submittedName>
</protein>
<evidence type="ECO:0000256" key="6">
    <source>
        <dbReference type="PIRSR" id="PIRSR004762-2"/>
    </source>
</evidence>
<dbReference type="SUPFAM" id="SSF102114">
    <property type="entry name" value="Radical SAM enzymes"/>
    <property type="match status" value="1"/>
</dbReference>
<feature type="binding site" evidence="6">
    <location>
        <position position="76"/>
    </location>
    <ligand>
        <name>S-adenosyl-L-methionine</name>
        <dbReference type="ChEBI" id="CHEBI:59789"/>
    </ligand>
</feature>
<evidence type="ECO:0000259" key="7">
    <source>
        <dbReference type="PROSITE" id="PS51918"/>
    </source>
</evidence>
<feature type="binding site" evidence="5">
    <location>
        <position position="77"/>
    </location>
    <ligand>
        <name>[4Fe-4S] cluster</name>
        <dbReference type="ChEBI" id="CHEBI:49883"/>
        <note>4Fe-4S-S-AdoMet</note>
    </ligand>
</feature>
<feature type="binding site" evidence="6">
    <location>
        <position position="112"/>
    </location>
    <ligand>
        <name>(3R)-3-methyl-D-ornithine</name>
        <dbReference type="ChEBI" id="CHEBI:64642"/>
    </ligand>
</feature>
<feature type="binding site" evidence="6">
    <location>
        <position position="173"/>
    </location>
    <ligand>
        <name>(3R)-3-methyl-D-ornithine</name>
        <dbReference type="ChEBI" id="CHEBI:64642"/>
    </ligand>
</feature>
<dbReference type="InterPro" id="IPR013785">
    <property type="entry name" value="Aldolase_TIM"/>
</dbReference>
<reference evidence="8" key="1">
    <citation type="submission" date="2016-08" db="EMBL/GenBank/DDBJ databases">
        <authorList>
            <person name="Seilhamer J.J."/>
        </authorList>
    </citation>
    <scope>NUCLEOTIDE SEQUENCE</scope>
    <source>
        <strain evidence="8">86</strain>
    </source>
</reference>
<feature type="binding site" evidence="5">
    <location>
        <position position="70"/>
    </location>
    <ligand>
        <name>[4Fe-4S] cluster</name>
        <dbReference type="ChEBI" id="CHEBI:49883"/>
        <note>4Fe-4S-S-AdoMet</note>
    </ligand>
</feature>
<sequence length="381" mass="43137">MALQQPAILARILGKALEEEPLTRAELLYLLRISSEDEISSVFAIARMLRNRYFKNKVFLYGFVYFSTYCRNECTFCLYRKSNHALRRYHKSRAEIMETAYRLVESGVHLLDLTMGEDPRYYSNNGAGFDPLIAMVRAIKKSTDIPVMISAGVVPEDVLKQFKDSGAEWYACYQETHNPGLYAKLRLGQSFSERMERKKEARDMGFLIEEGLLTGVGERYEDLIDSLVAMRSLDADQVRVMSFVPQKDTPMQHVPSLPRTRELLMIAIMRLIFPDRLIPASLDVDGIHGLADRLNAGANVVTSIIPPEAGLAGVSNQELDIDDGNRTVDSILPVLTQCGLVRASMEEYTEWVAARSARLAPFQRLNNVTKEVYTGWAVQRH</sequence>
<keyword evidence="1 5" id="KW-0949">S-adenosyl-L-methionine</keyword>
<gene>
    <name evidence="8" type="primary">pylB</name>
    <name evidence="8" type="ORF">KL86SPO_20125</name>
</gene>
<feature type="binding site" evidence="6">
    <location>
        <position position="302"/>
    </location>
    <ligand>
        <name>(3R)-3-methyl-D-ornithine</name>
        <dbReference type="ChEBI" id="CHEBI:64642"/>
    </ligand>
</feature>
<dbReference type="InterPro" id="IPR034422">
    <property type="entry name" value="HydE/PylB-like"/>
</dbReference>
<dbReference type="SFLD" id="SFLDG01060">
    <property type="entry name" value="BATS_domain_containing"/>
    <property type="match status" value="1"/>
</dbReference>
<dbReference type="PANTHER" id="PTHR43726">
    <property type="entry name" value="3-METHYLORNITHINE SYNTHASE"/>
    <property type="match status" value="1"/>
</dbReference>
<proteinExistence type="predicted"/>
<dbReference type="EMBL" id="FMJE01000002">
    <property type="protein sequence ID" value="SCM78580.1"/>
    <property type="molecule type" value="Genomic_DNA"/>
</dbReference>
<dbReference type="Pfam" id="PF04055">
    <property type="entry name" value="Radical_SAM"/>
    <property type="match status" value="1"/>
</dbReference>
<dbReference type="EC" id="5.4.99.58" evidence="8"/>
<dbReference type="InterPro" id="IPR023891">
    <property type="entry name" value="Pyrrolys_PylB"/>
</dbReference>
<dbReference type="GO" id="GO:0016740">
    <property type="term" value="F:transferase activity"/>
    <property type="evidence" value="ECO:0007669"/>
    <property type="project" value="TreeGrafter"/>
</dbReference>
<name>A0A212LM31_9FIRM</name>
<dbReference type="GO" id="GO:0071524">
    <property type="term" value="P:pyrrolysine biosynthetic process"/>
    <property type="evidence" value="ECO:0007669"/>
    <property type="project" value="InterPro"/>
</dbReference>
<comment type="cofactor">
    <cofactor evidence="5">
        <name>[4Fe-4S] cluster</name>
        <dbReference type="ChEBI" id="CHEBI:49883"/>
    </cofactor>
    <text evidence="5">Binds 1 [4Fe-4S] cluster. The cluster is coordinated with 3 cysteines and an exchangeable S-adenosyl-L-methionine.</text>
</comment>
<dbReference type="GO" id="GO:0016853">
    <property type="term" value="F:isomerase activity"/>
    <property type="evidence" value="ECO:0007669"/>
    <property type="project" value="UniProtKB-KW"/>
</dbReference>
<feature type="domain" description="Radical SAM core" evidence="7">
    <location>
        <begin position="56"/>
        <end position="283"/>
    </location>
</feature>
<dbReference type="PROSITE" id="PS51918">
    <property type="entry name" value="RADICAL_SAM"/>
    <property type="match status" value="1"/>
</dbReference>
<keyword evidence="2" id="KW-0479">Metal-binding</keyword>
<keyword evidence="4 5" id="KW-0411">Iron-sulfur</keyword>
<feature type="binding site" evidence="6">
    <location>
        <position position="175"/>
    </location>
    <ligand>
        <name>S-adenosyl-L-methionine</name>
        <dbReference type="ChEBI" id="CHEBI:59789"/>
    </ligand>
</feature>
<dbReference type="GO" id="GO:0046872">
    <property type="term" value="F:metal ion binding"/>
    <property type="evidence" value="ECO:0007669"/>
    <property type="project" value="UniProtKB-KW"/>
</dbReference>
<keyword evidence="8" id="KW-0413">Isomerase</keyword>
<feature type="binding site" evidence="6">
    <location>
        <position position="194"/>
    </location>
    <ligand>
        <name>S-adenosyl-L-methionine</name>
        <dbReference type="ChEBI" id="CHEBI:59789"/>
    </ligand>
</feature>
<evidence type="ECO:0000256" key="1">
    <source>
        <dbReference type="ARBA" id="ARBA00022691"/>
    </source>
</evidence>
<evidence type="ECO:0000256" key="2">
    <source>
        <dbReference type="ARBA" id="ARBA00022723"/>
    </source>
</evidence>